<gene>
    <name evidence="1" type="ORF">LOK49_LG01G02126</name>
</gene>
<evidence type="ECO:0000313" key="1">
    <source>
        <dbReference type="EMBL" id="KAI8029991.1"/>
    </source>
</evidence>
<organism evidence="1 2">
    <name type="scientific">Camellia lanceoleosa</name>
    <dbReference type="NCBI Taxonomy" id="1840588"/>
    <lineage>
        <taxon>Eukaryota</taxon>
        <taxon>Viridiplantae</taxon>
        <taxon>Streptophyta</taxon>
        <taxon>Embryophyta</taxon>
        <taxon>Tracheophyta</taxon>
        <taxon>Spermatophyta</taxon>
        <taxon>Magnoliopsida</taxon>
        <taxon>eudicotyledons</taxon>
        <taxon>Gunneridae</taxon>
        <taxon>Pentapetalae</taxon>
        <taxon>asterids</taxon>
        <taxon>Ericales</taxon>
        <taxon>Theaceae</taxon>
        <taxon>Camellia</taxon>
    </lineage>
</organism>
<comment type="caution">
    <text evidence="1">The sequence shown here is derived from an EMBL/GenBank/DDBJ whole genome shotgun (WGS) entry which is preliminary data.</text>
</comment>
<sequence>MPSSDMLLDDMINHMRNSGRGRGQGRARRGRGLGGSFKGGMTGAPHRGPHRGPLRVNAQPSSNAIAKSFRGAKSFPWRHDLFADSLRAAGLTGVENGTKLFISNLDIGVTNEDIRELFSEIGKLKRYAVHYDKNGRSSGSAEVVFARRSDALRALKRYNSVQLDGKPMKVEIIGTHSEIPVSAHVNVVGGVNRRRRVVMMPGSHARGSAAVNHGYGQRNRGDLMNGRGRGRTGGRGRGGGGGRKKAVEKTYDELDKELENYHADAMHT</sequence>
<reference evidence="1 2" key="1">
    <citation type="journal article" date="2022" name="Plant J.">
        <title>Chromosome-level genome of Camellia lanceoleosa provides a valuable resource for understanding genome evolution and self-incompatibility.</title>
        <authorList>
            <person name="Gong W."/>
            <person name="Xiao S."/>
            <person name="Wang L."/>
            <person name="Liao Z."/>
            <person name="Chang Y."/>
            <person name="Mo W."/>
            <person name="Hu G."/>
            <person name="Li W."/>
            <person name="Zhao G."/>
            <person name="Zhu H."/>
            <person name="Hu X."/>
            <person name="Ji K."/>
            <person name="Xiang X."/>
            <person name="Song Q."/>
            <person name="Yuan D."/>
            <person name="Jin S."/>
            <person name="Zhang L."/>
        </authorList>
    </citation>
    <scope>NUCLEOTIDE SEQUENCE [LARGE SCALE GENOMIC DNA]</scope>
    <source>
        <strain evidence="1">SQ_2022a</strain>
    </source>
</reference>
<proteinExistence type="predicted"/>
<dbReference type="Proteomes" id="UP001060215">
    <property type="component" value="Chromosome 1"/>
</dbReference>
<keyword evidence="2" id="KW-1185">Reference proteome</keyword>
<accession>A0ACC0J186</accession>
<name>A0ACC0J186_9ERIC</name>
<dbReference type="EMBL" id="CM045758">
    <property type="protein sequence ID" value="KAI8029991.1"/>
    <property type="molecule type" value="Genomic_DNA"/>
</dbReference>
<protein>
    <submittedName>
        <fullName evidence="1">THO complex subunit 4D</fullName>
    </submittedName>
</protein>
<evidence type="ECO:0000313" key="2">
    <source>
        <dbReference type="Proteomes" id="UP001060215"/>
    </source>
</evidence>